<keyword evidence="2" id="KW-1185">Reference proteome</keyword>
<sequence length="335" mass="38700">WFRRHRGLWAGRERLVTPSQLRWYIAPPLSCTSTNNASLKNLRVFPFSYGITSSYFSRHVTKRKLLDWNPILVNDSESHVETPYYFRFTKAEVSAISLWTYVLNFVAPGDIHADEFDEEEHRKLSIQLLDVSRESLSCASVMKSLFVRSGFAALDSLPRSIIFISFPHTDYITYTVECGLDELGLNYTVNYRFGTAYSDEDDNMMRPTHRNPNFTLTRATGGLLIREVLRRKTIKNYGLGFASAQKLSLPPNPIPASQEALCRQILDGWHDFYIIAWKSDAFLRDSCFEEAMRILGPDRVVIVEGEDQEFLPNMTKYALRGVRIFSRESRCELFE</sequence>
<gene>
    <name evidence="1" type="ORF">BSAL_76935</name>
</gene>
<dbReference type="EMBL" id="CYKH01000733">
    <property type="protein sequence ID" value="CUG28533.1"/>
    <property type="molecule type" value="Genomic_DNA"/>
</dbReference>
<name>A0A0S4IWF2_BODSA</name>
<dbReference type="Proteomes" id="UP000051952">
    <property type="component" value="Unassembled WGS sequence"/>
</dbReference>
<evidence type="ECO:0000313" key="1">
    <source>
        <dbReference type="EMBL" id="CUG28533.1"/>
    </source>
</evidence>
<dbReference type="VEuPathDB" id="TriTrypDB:BSAL_76935"/>
<reference evidence="2" key="1">
    <citation type="submission" date="2015-09" db="EMBL/GenBank/DDBJ databases">
        <authorList>
            <consortium name="Pathogen Informatics"/>
        </authorList>
    </citation>
    <scope>NUCLEOTIDE SEQUENCE [LARGE SCALE GENOMIC DNA]</scope>
    <source>
        <strain evidence="2">Lake Konstanz</strain>
    </source>
</reference>
<protein>
    <submittedName>
        <fullName evidence="1">Uncharacterized protein</fullName>
    </submittedName>
</protein>
<feature type="non-terminal residue" evidence="1">
    <location>
        <position position="1"/>
    </location>
</feature>
<organism evidence="1 2">
    <name type="scientific">Bodo saltans</name>
    <name type="common">Flagellated protozoan</name>
    <dbReference type="NCBI Taxonomy" id="75058"/>
    <lineage>
        <taxon>Eukaryota</taxon>
        <taxon>Discoba</taxon>
        <taxon>Euglenozoa</taxon>
        <taxon>Kinetoplastea</taxon>
        <taxon>Metakinetoplastina</taxon>
        <taxon>Eubodonida</taxon>
        <taxon>Bodonidae</taxon>
        <taxon>Bodo</taxon>
    </lineage>
</organism>
<dbReference type="AlphaFoldDB" id="A0A0S4IWF2"/>
<evidence type="ECO:0000313" key="2">
    <source>
        <dbReference type="Proteomes" id="UP000051952"/>
    </source>
</evidence>
<proteinExistence type="predicted"/>
<accession>A0A0S4IWF2</accession>